<evidence type="ECO:0000313" key="2">
    <source>
        <dbReference type="Proteomes" id="UP000784294"/>
    </source>
</evidence>
<organism evidence="1 2">
    <name type="scientific">Protopolystoma xenopodis</name>
    <dbReference type="NCBI Taxonomy" id="117903"/>
    <lineage>
        <taxon>Eukaryota</taxon>
        <taxon>Metazoa</taxon>
        <taxon>Spiralia</taxon>
        <taxon>Lophotrochozoa</taxon>
        <taxon>Platyhelminthes</taxon>
        <taxon>Monogenea</taxon>
        <taxon>Polyopisthocotylea</taxon>
        <taxon>Polystomatidea</taxon>
        <taxon>Polystomatidae</taxon>
        <taxon>Protopolystoma</taxon>
    </lineage>
</organism>
<accession>A0A448WWW6</accession>
<reference evidence="1" key="1">
    <citation type="submission" date="2018-11" db="EMBL/GenBank/DDBJ databases">
        <authorList>
            <consortium name="Pathogen Informatics"/>
        </authorList>
    </citation>
    <scope>NUCLEOTIDE SEQUENCE</scope>
</reference>
<evidence type="ECO:0000313" key="1">
    <source>
        <dbReference type="EMBL" id="VEL22280.1"/>
    </source>
</evidence>
<keyword evidence="2" id="KW-1185">Reference proteome</keyword>
<dbReference type="Proteomes" id="UP000784294">
    <property type="component" value="Unassembled WGS sequence"/>
</dbReference>
<protein>
    <submittedName>
        <fullName evidence="1">Uncharacterized protein</fullName>
    </submittedName>
</protein>
<gene>
    <name evidence="1" type="ORF">PXEA_LOCUS15720</name>
</gene>
<sequence>MRALLWQTECGLITPAIYPDTFLLMRLSHSGLQSGFYDCLVDPLLIFLVDLFYSGPGPVCISLTGAISPGPRSTYTAASLSEALKL</sequence>
<dbReference type="AlphaFoldDB" id="A0A448WWW6"/>
<name>A0A448WWW6_9PLAT</name>
<proteinExistence type="predicted"/>
<comment type="caution">
    <text evidence="1">The sequence shown here is derived from an EMBL/GenBank/DDBJ whole genome shotgun (WGS) entry which is preliminary data.</text>
</comment>
<dbReference type="EMBL" id="CAAALY010055593">
    <property type="protein sequence ID" value="VEL22280.1"/>
    <property type="molecule type" value="Genomic_DNA"/>
</dbReference>